<dbReference type="PANTHER" id="PTHR47071:SF12">
    <property type="entry name" value="OS01G0149900 PROTEIN"/>
    <property type="match status" value="1"/>
</dbReference>
<dbReference type="Pfam" id="PF14309">
    <property type="entry name" value="DUF4378"/>
    <property type="match status" value="1"/>
</dbReference>
<reference evidence="3" key="1">
    <citation type="submission" date="2024-10" db="EMBL/GenBank/DDBJ databases">
        <authorList>
            <person name="Ryan C."/>
        </authorList>
    </citation>
    <scope>NUCLEOTIDE SEQUENCE [LARGE SCALE GENOMIC DNA]</scope>
</reference>
<sequence>MAQLLHHQDSAFYGKELHGCRWGILQFFGFRRRLRSTKMISDKKHGQEKSSGGSRRRSSYSPLKNEDSGIMDDQKNNEVTKKQKASKKNSGKASLRSLVLRKLYGKEGQKEKMLPVAPKLLRTISIHYLENNEYVLDGESTSSGDGSSHSTKLSLQNATDTNLRHSTSSIPDGCGSDLSSSLLLKRDESHVKRKSHRSISMDGVLHKVPYGKKVSGDIISEGLPRSASATYDRDGLRSYIGTAAKKHVNQGFRRSRSLSESLENYSRLLDAISSSESKRILTSSKSIRDHPLDAPGFMTSLQRASEVEVRSQDLDGQDENIATAEDVLAPHVQEKTDADGDTKVTMDDSSGDVVAADSEKPALLEECINDKKGDVAVSVEEGSCIVPSPSEVVRTSEEQAATCDNNDQVPSSAEVELCAAHSTSEEVYILEEHAETCDDAQIHSSEQADSCTALLSEDAIISEEQTPTSQDNQMHSFQILKSIKDTSLKPRILHLNDADVSADADIVQESDFDDLSGFQVDPSHEVEFNYVKDIFKKSSFSNEIHLDEWYAQNIAALQEEDCQHYEAAAAACDFTHMSTDQLLLFDLTNEALLDIYKKYSVSKSKFSWFSSSGRPKPVGHHALKELWSRVSCRLDERPSIEVDTILSKDLAKSDHWMNFERDADHMGNEAADFVFDKLLNELVLQLAEF</sequence>
<feature type="region of interest" description="Disordered" evidence="1">
    <location>
        <begin position="139"/>
        <end position="171"/>
    </location>
</feature>
<dbReference type="InterPro" id="IPR044257">
    <property type="entry name" value="TRM32-like"/>
</dbReference>
<evidence type="ECO:0000313" key="4">
    <source>
        <dbReference type="Proteomes" id="UP001497457"/>
    </source>
</evidence>
<evidence type="ECO:0000259" key="2">
    <source>
        <dbReference type="Pfam" id="PF14309"/>
    </source>
</evidence>
<proteinExistence type="predicted"/>
<feature type="compositionally biased region" description="Basic and acidic residues" evidence="1">
    <location>
        <begin position="64"/>
        <end position="81"/>
    </location>
</feature>
<feature type="domain" description="DUF4378" evidence="2">
    <location>
        <begin position="527"/>
        <end position="681"/>
    </location>
</feature>
<protein>
    <recommendedName>
        <fullName evidence="2">DUF4378 domain-containing protein</fullName>
    </recommendedName>
</protein>
<dbReference type="AlphaFoldDB" id="A0ABC8YWI3"/>
<name>A0ABC8YWI3_9POAL</name>
<feature type="compositionally biased region" description="Polar residues" evidence="1">
    <location>
        <begin position="155"/>
        <end position="170"/>
    </location>
</feature>
<keyword evidence="4" id="KW-1185">Reference proteome</keyword>
<dbReference type="InterPro" id="IPR025486">
    <property type="entry name" value="DUF4378"/>
</dbReference>
<dbReference type="PANTHER" id="PTHR47071">
    <property type="entry name" value="PROTEIN TRM32"/>
    <property type="match status" value="1"/>
</dbReference>
<feature type="region of interest" description="Disordered" evidence="1">
    <location>
        <begin position="39"/>
        <end position="93"/>
    </location>
</feature>
<feature type="compositionally biased region" description="Low complexity" evidence="1">
    <location>
        <begin position="139"/>
        <end position="154"/>
    </location>
</feature>
<dbReference type="Proteomes" id="UP001497457">
    <property type="component" value="Chromosome 17b"/>
</dbReference>
<dbReference type="EMBL" id="OZ075127">
    <property type="protein sequence ID" value="CAL4951525.1"/>
    <property type="molecule type" value="Genomic_DNA"/>
</dbReference>
<gene>
    <name evidence="3" type="ORF">URODEC1_LOCUS38970</name>
</gene>
<evidence type="ECO:0000256" key="1">
    <source>
        <dbReference type="SAM" id="MobiDB-lite"/>
    </source>
</evidence>
<organism evidence="3 4">
    <name type="scientific">Urochloa decumbens</name>
    <dbReference type="NCBI Taxonomy" id="240449"/>
    <lineage>
        <taxon>Eukaryota</taxon>
        <taxon>Viridiplantae</taxon>
        <taxon>Streptophyta</taxon>
        <taxon>Embryophyta</taxon>
        <taxon>Tracheophyta</taxon>
        <taxon>Spermatophyta</taxon>
        <taxon>Magnoliopsida</taxon>
        <taxon>Liliopsida</taxon>
        <taxon>Poales</taxon>
        <taxon>Poaceae</taxon>
        <taxon>PACMAD clade</taxon>
        <taxon>Panicoideae</taxon>
        <taxon>Panicodae</taxon>
        <taxon>Paniceae</taxon>
        <taxon>Melinidinae</taxon>
        <taxon>Urochloa</taxon>
    </lineage>
</organism>
<accession>A0ABC8YWI3</accession>
<evidence type="ECO:0000313" key="3">
    <source>
        <dbReference type="EMBL" id="CAL4951525.1"/>
    </source>
</evidence>